<dbReference type="Proteomes" id="UP000199701">
    <property type="component" value="Unassembled WGS sequence"/>
</dbReference>
<dbReference type="RefSeq" id="WP_092457338.1">
    <property type="nucleotide sequence ID" value="NZ_FOJI01000021.1"/>
</dbReference>
<keyword evidence="3" id="KW-1185">Reference proteome</keyword>
<dbReference type="AlphaFoldDB" id="A0A1I0RQB5"/>
<evidence type="ECO:0000313" key="3">
    <source>
        <dbReference type="Proteomes" id="UP000199701"/>
    </source>
</evidence>
<dbReference type="PROSITE" id="PS51186">
    <property type="entry name" value="GNAT"/>
    <property type="match status" value="1"/>
</dbReference>
<evidence type="ECO:0000259" key="1">
    <source>
        <dbReference type="PROSITE" id="PS51186"/>
    </source>
</evidence>
<keyword evidence="2" id="KW-0808">Transferase</keyword>
<protein>
    <submittedName>
        <fullName evidence="2">GNAT acetyltransferase</fullName>
    </submittedName>
</protein>
<dbReference type="GO" id="GO:0016747">
    <property type="term" value="F:acyltransferase activity, transferring groups other than amino-acyl groups"/>
    <property type="evidence" value="ECO:0007669"/>
    <property type="project" value="InterPro"/>
</dbReference>
<feature type="domain" description="N-acetyltransferase" evidence="1">
    <location>
        <begin position="131"/>
        <end position="260"/>
    </location>
</feature>
<dbReference type="InterPro" id="IPR016181">
    <property type="entry name" value="Acyl_CoA_acyltransferase"/>
</dbReference>
<dbReference type="PANTHER" id="PTHR31143">
    <property type="match status" value="1"/>
</dbReference>
<organism evidence="2 3">
    <name type="scientific">[Clostridium] fimetarium</name>
    <dbReference type="NCBI Taxonomy" id="99656"/>
    <lineage>
        <taxon>Bacteria</taxon>
        <taxon>Bacillati</taxon>
        <taxon>Bacillota</taxon>
        <taxon>Clostridia</taxon>
        <taxon>Lachnospirales</taxon>
        <taxon>Lachnospiraceae</taxon>
    </lineage>
</organism>
<dbReference type="Pfam" id="PF12746">
    <property type="entry name" value="GNAT_acetyltran"/>
    <property type="match status" value="1"/>
</dbReference>
<dbReference type="InterPro" id="IPR027365">
    <property type="entry name" value="GNAT_acetyltra_YdfB-like"/>
</dbReference>
<reference evidence="2 3" key="1">
    <citation type="submission" date="2016-10" db="EMBL/GenBank/DDBJ databases">
        <authorList>
            <person name="de Groot N.N."/>
        </authorList>
    </citation>
    <scope>NUCLEOTIDE SEQUENCE [LARGE SCALE GENOMIC DNA]</scope>
    <source>
        <strain evidence="2 3">DSM 9179</strain>
    </source>
</reference>
<dbReference type="STRING" id="99656.SAMN05421659_1214"/>
<dbReference type="PANTHER" id="PTHR31143:SF2">
    <property type="entry name" value="FR47-LIKE DOMAIN-CONTAINING PROTEIN-RELATED"/>
    <property type="match status" value="1"/>
</dbReference>
<dbReference type="Gene3D" id="3.40.630.110">
    <property type="entry name" value="GNAT acetyltransferase-like"/>
    <property type="match status" value="1"/>
</dbReference>
<dbReference type="OrthoDB" id="7054616at2"/>
<dbReference type="InterPro" id="IPR042573">
    <property type="entry name" value="GNAT_acetyltra_N"/>
</dbReference>
<dbReference type="SUPFAM" id="SSF55729">
    <property type="entry name" value="Acyl-CoA N-acyltransferases (Nat)"/>
    <property type="match status" value="1"/>
</dbReference>
<name>A0A1I0RQB5_9FIRM</name>
<dbReference type="EMBL" id="FOJI01000021">
    <property type="protein sequence ID" value="SEW43453.1"/>
    <property type="molecule type" value="Genomic_DNA"/>
</dbReference>
<proteinExistence type="predicted"/>
<sequence>MGIDRISNENMSTVARFFEGWEETLILSCLQGYMGTAWADCENKPQSAQIVIADFCFLSGKVSEELIRNNPKENNLDFVIMVPRNEEWAAQIEKTYGNNAKKVIRYAIKKEPNVFDLKRLRVFADEVNQDYKLELINEELYHITRKNKWSSDLCSQFDTFEKYNERGLGVVALHNGEVVSGASSYTVYRDGIEIEIDTRKDYRRKGLALACGAKLILECMKNNLYPSWDAQNKGSVALAEKLGYHFDKEYIAYEISRYGEV</sequence>
<gene>
    <name evidence="2" type="ORF">SAMN05421659_1214</name>
</gene>
<accession>A0A1I0RQB5</accession>
<dbReference type="Gene3D" id="3.40.630.30">
    <property type="match status" value="1"/>
</dbReference>
<dbReference type="InterPro" id="IPR000182">
    <property type="entry name" value="GNAT_dom"/>
</dbReference>
<evidence type="ECO:0000313" key="2">
    <source>
        <dbReference type="EMBL" id="SEW43453.1"/>
    </source>
</evidence>